<reference evidence="3" key="1">
    <citation type="submission" date="2015-09" db="EMBL/GenBank/DDBJ databases">
        <authorList>
            <consortium name="Pathogen Informatics"/>
        </authorList>
    </citation>
    <scope>NUCLEOTIDE SEQUENCE [LARGE SCALE GENOMIC DNA]</scope>
    <source>
        <strain evidence="3">Lake Konstanz</strain>
    </source>
</reference>
<dbReference type="EMBL" id="CYKH01001886">
    <property type="protein sequence ID" value="CUG91036.1"/>
    <property type="molecule type" value="Genomic_DNA"/>
</dbReference>
<organism evidence="2 3">
    <name type="scientific">Bodo saltans</name>
    <name type="common">Flagellated protozoan</name>
    <dbReference type="NCBI Taxonomy" id="75058"/>
    <lineage>
        <taxon>Eukaryota</taxon>
        <taxon>Discoba</taxon>
        <taxon>Euglenozoa</taxon>
        <taxon>Kinetoplastea</taxon>
        <taxon>Metakinetoplastina</taxon>
        <taxon>Eubodonida</taxon>
        <taxon>Bodonidae</taxon>
        <taxon>Bodo</taxon>
    </lineage>
</organism>
<accession>A0A0S4JHM3</accession>
<name>A0A0S4JHM3_BODSA</name>
<dbReference type="VEuPathDB" id="TriTrypDB:BSAL_29855"/>
<proteinExistence type="predicted"/>
<feature type="non-terminal residue" evidence="2">
    <location>
        <position position="92"/>
    </location>
</feature>
<dbReference type="Proteomes" id="UP000051952">
    <property type="component" value="Unassembled WGS sequence"/>
</dbReference>
<sequence length="92" mass="10321">MPLEEDDEDNDGAAKSIFTEVLRIEEAYDKLQAELKKVKSFLPQSVLKQLEQQDDDDDEGDVNCDDEGTLHNGSLSTATVQSGIPTHPWFRL</sequence>
<evidence type="ECO:0000256" key="1">
    <source>
        <dbReference type="SAM" id="MobiDB-lite"/>
    </source>
</evidence>
<keyword evidence="3" id="KW-1185">Reference proteome</keyword>
<gene>
    <name evidence="2" type="ORF">BSAL_29855</name>
</gene>
<feature type="compositionally biased region" description="Acidic residues" evidence="1">
    <location>
        <begin position="52"/>
        <end position="67"/>
    </location>
</feature>
<dbReference type="GO" id="GO:0016301">
    <property type="term" value="F:kinase activity"/>
    <property type="evidence" value="ECO:0007669"/>
    <property type="project" value="UniProtKB-KW"/>
</dbReference>
<protein>
    <submittedName>
        <fullName evidence="2">Mitogen-activated protein kinase, putative</fullName>
    </submittedName>
</protein>
<keyword evidence="2" id="KW-0418">Kinase</keyword>
<keyword evidence="2" id="KW-0808">Transferase</keyword>
<evidence type="ECO:0000313" key="2">
    <source>
        <dbReference type="EMBL" id="CUG91036.1"/>
    </source>
</evidence>
<feature type="region of interest" description="Disordered" evidence="1">
    <location>
        <begin position="50"/>
        <end position="79"/>
    </location>
</feature>
<dbReference type="AlphaFoldDB" id="A0A0S4JHM3"/>
<evidence type="ECO:0000313" key="3">
    <source>
        <dbReference type="Proteomes" id="UP000051952"/>
    </source>
</evidence>